<protein>
    <recommendedName>
        <fullName evidence="1">SPOR domain-containing protein</fullName>
    </recommendedName>
</protein>
<keyword evidence="3" id="KW-1185">Reference proteome</keyword>
<reference evidence="3" key="1">
    <citation type="journal article" date="2019" name="Int. J. Syst. Evol. Microbiol.">
        <title>The Global Catalogue of Microorganisms (GCM) 10K type strain sequencing project: providing services to taxonomists for standard genome sequencing and annotation.</title>
        <authorList>
            <consortium name="The Broad Institute Genomics Platform"/>
            <consortium name="The Broad Institute Genome Sequencing Center for Infectious Disease"/>
            <person name="Wu L."/>
            <person name="Ma J."/>
        </authorList>
    </citation>
    <scope>NUCLEOTIDE SEQUENCE [LARGE SCALE GENOMIC DNA]</scope>
    <source>
        <strain evidence="3">JCM 16673</strain>
    </source>
</reference>
<dbReference type="RefSeq" id="WP_344762861.1">
    <property type="nucleotide sequence ID" value="NZ_BAAAZE010000008.1"/>
</dbReference>
<dbReference type="InterPro" id="IPR036680">
    <property type="entry name" value="SPOR-like_sf"/>
</dbReference>
<proteinExistence type="predicted"/>
<dbReference type="SUPFAM" id="SSF110997">
    <property type="entry name" value="Sporulation related repeat"/>
    <property type="match status" value="1"/>
</dbReference>
<sequence length="228" mass="24449">MLKFLFWLLLLINAVLFAVQRGALDAILPNAPEPQRMQQQITPEKILMMSVAVATPVTAAAPPVALVAPVAPVAVAAPVCVELGDFTEAEASRFDAGVSALALNAPMTRRRVVDTTSNIVYIPSLGDKESADRKLAELKRLGIKDLYILQTPGEFQYAISLGIFKSRAAAEFHLDEVSRQGVRTGRIGSRGKAKIAFQLRDVDEAAVAGVIELAATIGKVEQRNCAAK</sequence>
<accession>A0ABP7T4A4</accession>
<name>A0ABP7T4A4_9BURK</name>
<feature type="domain" description="SPOR" evidence="1">
    <location>
        <begin position="112"/>
        <end position="190"/>
    </location>
</feature>
<dbReference type="Pfam" id="PF05036">
    <property type="entry name" value="SPOR"/>
    <property type="match status" value="1"/>
</dbReference>
<evidence type="ECO:0000313" key="3">
    <source>
        <dbReference type="Proteomes" id="UP001501353"/>
    </source>
</evidence>
<dbReference type="InterPro" id="IPR007730">
    <property type="entry name" value="SPOR-like_dom"/>
</dbReference>
<dbReference type="EMBL" id="BAAAZE010000008">
    <property type="protein sequence ID" value="GAA4020836.1"/>
    <property type="molecule type" value="Genomic_DNA"/>
</dbReference>
<dbReference type="Gene3D" id="3.30.70.1070">
    <property type="entry name" value="Sporulation related repeat"/>
    <property type="match status" value="1"/>
</dbReference>
<dbReference type="PROSITE" id="PS51724">
    <property type="entry name" value="SPOR"/>
    <property type="match status" value="1"/>
</dbReference>
<gene>
    <name evidence="2" type="ORF">GCM10022212_17020</name>
</gene>
<comment type="caution">
    <text evidence="2">The sequence shown here is derived from an EMBL/GenBank/DDBJ whole genome shotgun (WGS) entry which is preliminary data.</text>
</comment>
<evidence type="ECO:0000313" key="2">
    <source>
        <dbReference type="EMBL" id="GAA4020836.1"/>
    </source>
</evidence>
<organism evidence="2 3">
    <name type="scientific">Actimicrobium antarcticum</name>
    <dbReference type="NCBI Taxonomy" id="1051899"/>
    <lineage>
        <taxon>Bacteria</taxon>
        <taxon>Pseudomonadati</taxon>
        <taxon>Pseudomonadota</taxon>
        <taxon>Betaproteobacteria</taxon>
        <taxon>Burkholderiales</taxon>
        <taxon>Oxalobacteraceae</taxon>
        <taxon>Actimicrobium</taxon>
    </lineage>
</organism>
<dbReference type="Proteomes" id="UP001501353">
    <property type="component" value="Unassembled WGS sequence"/>
</dbReference>
<evidence type="ECO:0000259" key="1">
    <source>
        <dbReference type="PROSITE" id="PS51724"/>
    </source>
</evidence>